<feature type="compositionally biased region" description="Basic residues" evidence="1">
    <location>
        <begin position="213"/>
        <end position="222"/>
    </location>
</feature>
<dbReference type="AlphaFoldDB" id="F9FVE2"/>
<evidence type="ECO:0000256" key="1">
    <source>
        <dbReference type="SAM" id="MobiDB-lite"/>
    </source>
</evidence>
<proteinExistence type="predicted"/>
<feature type="region of interest" description="Disordered" evidence="1">
    <location>
        <begin position="172"/>
        <end position="242"/>
    </location>
</feature>
<sequence>MKLSDQKEILRITASILRNKTVTMCHGHPRHHPCAHTSINWHYCPSALIDLETGYETPCSNTSFAAAQPTTSDCPLQNCQFKSKGGSWTCCSCQQGPNTQGWCTMPMSRMAMNPESFSVESFETTCDHGCCSKCVQYGSGRDASSEMTFSEIRKGSASRKFGYSSATKSHRRGSAFSLPASGEESTPSPSTSKSSSASSGYKVGMEYTSSKTKSSKKSHKNFQAKPQPGPNQSTLRPEMRPSEGKLSALFVQKAPSEEPKATCERSIWFPSCTVYRSGPDEELRRDEARVDDDLQKCFWVLG</sequence>
<comment type="caution">
    <text evidence="2">The sequence shown here is derived from an EMBL/GenBank/DDBJ whole genome shotgun (WGS) entry which is preliminary data.</text>
</comment>
<dbReference type="PaxDb" id="5507-FOXG_04445P0"/>
<organism evidence="2">
    <name type="scientific">Fusarium oxysporum (strain Fo5176)</name>
    <name type="common">Fusarium vascular wilt</name>
    <dbReference type="NCBI Taxonomy" id="660025"/>
    <lineage>
        <taxon>Eukaryota</taxon>
        <taxon>Fungi</taxon>
        <taxon>Dikarya</taxon>
        <taxon>Ascomycota</taxon>
        <taxon>Pezizomycotina</taxon>
        <taxon>Sordariomycetes</taxon>
        <taxon>Hypocreomycetidae</taxon>
        <taxon>Hypocreales</taxon>
        <taxon>Nectriaceae</taxon>
        <taxon>Fusarium</taxon>
        <taxon>Fusarium oxysporum species complex</taxon>
    </lineage>
</organism>
<dbReference type="OrthoDB" id="4629699at2759"/>
<feature type="compositionally biased region" description="Low complexity" evidence="1">
    <location>
        <begin position="180"/>
        <end position="200"/>
    </location>
</feature>
<gene>
    <name evidence="2" type="ORF">FOXB_10373</name>
</gene>
<evidence type="ECO:0000313" key="2">
    <source>
        <dbReference type="EMBL" id="EGU79135.1"/>
    </source>
</evidence>
<dbReference type="EMBL" id="AFQF01002713">
    <property type="protein sequence ID" value="EGU79135.1"/>
    <property type="molecule type" value="Genomic_DNA"/>
</dbReference>
<protein>
    <submittedName>
        <fullName evidence="2">Uncharacterized protein</fullName>
    </submittedName>
</protein>
<name>F9FVE2_FUSOF</name>
<reference evidence="2" key="1">
    <citation type="journal article" date="2012" name="Mol. Plant Microbe Interact.">
        <title>A highly conserved effector in Fusarium oxysporum is required for full virulence on Arabidopsis.</title>
        <authorList>
            <person name="Thatcher L.F."/>
            <person name="Gardiner D.M."/>
            <person name="Kazan K."/>
            <person name="Manners J."/>
        </authorList>
    </citation>
    <scope>NUCLEOTIDE SEQUENCE [LARGE SCALE GENOMIC DNA]</scope>
    <source>
        <strain evidence="2">Fo5176</strain>
    </source>
</reference>
<accession>F9FVE2</accession>